<evidence type="ECO:0000256" key="2">
    <source>
        <dbReference type="ARBA" id="ARBA00006177"/>
    </source>
</evidence>
<dbReference type="Proteomes" id="UP000827092">
    <property type="component" value="Unassembled WGS sequence"/>
</dbReference>
<proteinExistence type="inferred from homology"/>
<feature type="domain" description="THAP-type" evidence="15">
    <location>
        <begin position="1"/>
        <end position="80"/>
    </location>
</feature>
<keyword evidence="7 13" id="KW-0175">Coiled coil</keyword>
<evidence type="ECO:0000256" key="3">
    <source>
        <dbReference type="ARBA" id="ARBA00022723"/>
    </source>
</evidence>
<evidence type="ECO:0000313" key="16">
    <source>
        <dbReference type="EMBL" id="KAG8182406.1"/>
    </source>
</evidence>
<name>A0AAV6UEB3_9ARAC</name>
<gene>
    <name evidence="16" type="ORF">JTE90_018297</name>
</gene>
<protein>
    <recommendedName>
        <fullName evidence="15">THAP-type domain-containing protein</fullName>
    </recommendedName>
</protein>
<dbReference type="InterPro" id="IPR026516">
    <property type="entry name" value="THAP1/10"/>
</dbReference>
<keyword evidence="10" id="KW-0539">Nucleus</keyword>
<comment type="caution">
    <text evidence="16">The sequence shown here is derived from an EMBL/GenBank/DDBJ whole genome shotgun (WGS) entry which is preliminary data.</text>
</comment>
<evidence type="ECO:0000256" key="11">
    <source>
        <dbReference type="ARBA" id="ARBA00023306"/>
    </source>
</evidence>
<evidence type="ECO:0000256" key="10">
    <source>
        <dbReference type="ARBA" id="ARBA00023242"/>
    </source>
</evidence>
<evidence type="ECO:0000256" key="5">
    <source>
        <dbReference type="ARBA" id="ARBA00022833"/>
    </source>
</evidence>
<evidence type="ECO:0000256" key="1">
    <source>
        <dbReference type="ARBA" id="ARBA00004642"/>
    </source>
</evidence>
<dbReference type="AlphaFoldDB" id="A0AAV6UEB3"/>
<dbReference type="GO" id="GO:0043565">
    <property type="term" value="F:sequence-specific DNA binding"/>
    <property type="evidence" value="ECO:0007669"/>
    <property type="project" value="InterPro"/>
</dbReference>
<feature type="coiled-coil region" evidence="13">
    <location>
        <begin position="249"/>
        <end position="283"/>
    </location>
</feature>
<accession>A0AAV6UEB3</accession>
<evidence type="ECO:0000313" key="17">
    <source>
        <dbReference type="Proteomes" id="UP000827092"/>
    </source>
</evidence>
<dbReference type="PANTHER" id="PTHR46600:SF1">
    <property type="entry name" value="THAP DOMAIN-CONTAINING PROTEIN 1"/>
    <property type="match status" value="1"/>
</dbReference>
<evidence type="ECO:0000256" key="13">
    <source>
        <dbReference type="SAM" id="Coils"/>
    </source>
</evidence>
<dbReference type="SMART" id="SM00980">
    <property type="entry name" value="THAP"/>
    <property type="match status" value="1"/>
</dbReference>
<evidence type="ECO:0000256" key="12">
    <source>
        <dbReference type="PROSITE-ProRule" id="PRU00309"/>
    </source>
</evidence>
<evidence type="ECO:0000259" key="15">
    <source>
        <dbReference type="PROSITE" id="PS50950"/>
    </source>
</evidence>
<keyword evidence="8 12" id="KW-0238">DNA-binding</keyword>
<comment type="similarity">
    <text evidence="2">Belongs to the THAP1 family.</text>
</comment>
<dbReference type="GO" id="GO:0005654">
    <property type="term" value="C:nucleoplasm"/>
    <property type="evidence" value="ECO:0007669"/>
    <property type="project" value="UniProtKB-SubCell"/>
</dbReference>
<organism evidence="16 17">
    <name type="scientific">Oedothorax gibbosus</name>
    <dbReference type="NCBI Taxonomy" id="931172"/>
    <lineage>
        <taxon>Eukaryota</taxon>
        <taxon>Metazoa</taxon>
        <taxon>Ecdysozoa</taxon>
        <taxon>Arthropoda</taxon>
        <taxon>Chelicerata</taxon>
        <taxon>Arachnida</taxon>
        <taxon>Araneae</taxon>
        <taxon>Araneomorphae</taxon>
        <taxon>Entelegynae</taxon>
        <taxon>Araneoidea</taxon>
        <taxon>Linyphiidae</taxon>
        <taxon>Erigoninae</taxon>
        <taxon>Oedothorax</taxon>
    </lineage>
</organism>
<dbReference type="Pfam" id="PF05485">
    <property type="entry name" value="THAP"/>
    <property type="match status" value="1"/>
</dbReference>
<evidence type="ECO:0000256" key="9">
    <source>
        <dbReference type="ARBA" id="ARBA00023163"/>
    </source>
</evidence>
<dbReference type="PANTHER" id="PTHR46600">
    <property type="entry name" value="THAP DOMAIN-CONTAINING"/>
    <property type="match status" value="1"/>
</dbReference>
<dbReference type="GO" id="GO:0008270">
    <property type="term" value="F:zinc ion binding"/>
    <property type="evidence" value="ECO:0007669"/>
    <property type="project" value="UniProtKB-KW"/>
</dbReference>
<reference evidence="16 17" key="1">
    <citation type="journal article" date="2022" name="Nat. Ecol. Evol.">
        <title>A masculinizing supergene underlies an exaggerated male reproductive morph in a spider.</title>
        <authorList>
            <person name="Hendrickx F."/>
            <person name="De Corte Z."/>
            <person name="Sonet G."/>
            <person name="Van Belleghem S.M."/>
            <person name="Kostlbacher S."/>
            <person name="Vangestel C."/>
        </authorList>
    </citation>
    <scope>NUCLEOTIDE SEQUENCE [LARGE SCALE GENOMIC DNA]</scope>
    <source>
        <strain evidence="16">W744_W776</strain>
    </source>
</reference>
<dbReference type="SUPFAM" id="SSF57716">
    <property type="entry name" value="Glucocorticoid receptor-like (DNA-binding domain)"/>
    <property type="match status" value="1"/>
</dbReference>
<sequence length="407" mass="46772">MKDGMKVSFFTVPTDKELLNKWIINIRRADKTLDKKCRVCSKHFEEKYILRDYKYVINGEEIRLPKRHATLSKDAIPTIFPNYPKSETFKRKKSLKRASEPLVFKKKENKLTYSKNQGLSISSSVKNEARTSLKPVGNSTIYSAADTEEWTDEETPPEIYGSTVPGQLEEINIPSNTATSLSNANMKQLVCNESHTRVDSSILHQTLANKNLPKTPAVKTFFYPNKEKKFKGTQTKLTSSDILNQKLELKQLRTALMTKLRDNDSLRKKLQEKSEELEFYESNALQRNVAKMQALYNEGLASKQIEFTLSQISNFERKNPRWSDSVLRECVFLHATSPKGYEALRNSELLKLPGRRSLYRFLKPTAANNNDEFCDAIFELPTATDQDELSDKNFDPTTIRNQDELSD</sequence>
<keyword evidence="4 12" id="KW-0863">Zinc-finger</keyword>
<evidence type="ECO:0000256" key="4">
    <source>
        <dbReference type="ARBA" id="ARBA00022771"/>
    </source>
</evidence>
<dbReference type="PROSITE" id="PS50950">
    <property type="entry name" value="ZF_THAP"/>
    <property type="match status" value="1"/>
</dbReference>
<evidence type="ECO:0000256" key="14">
    <source>
        <dbReference type="SAM" id="MobiDB-lite"/>
    </source>
</evidence>
<feature type="region of interest" description="Disordered" evidence="14">
    <location>
        <begin position="387"/>
        <end position="407"/>
    </location>
</feature>
<keyword evidence="17" id="KW-1185">Reference proteome</keyword>
<keyword evidence="6" id="KW-0805">Transcription regulation</keyword>
<keyword evidence="5" id="KW-0862">Zinc</keyword>
<evidence type="ECO:0000256" key="6">
    <source>
        <dbReference type="ARBA" id="ARBA00023015"/>
    </source>
</evidence>
<dbReference type="EMBL" id="JAFNEN010000463">
    <property type="protein sequence ID" value="KAG8182406.1"/>
    <property type="molecule type" value="Genomic_DNA"/>
</dbReference>
<keyword evidence="3" id="KW-0479">Metal-binding</keyword>
<keyword evidence="9" id="KW-0804">Transcription</keyword>
<keyword evidence="11" id="KW-0131">Cell cycle</keyword>
<dbReference type="InterPro" id="IPR006612">
    <property type="entry name" value="THAP_Znf"/>
</dbReference>
<dbReference type="SMART" id="SM00692">
    <property type="entry name" value="DM3"/>
    <property type="match status" value="1"/>
</dbReference>
<comment type="subcellular location">
    <subcellularLocation>
        <location evidence="1">Nucleus</location>
        <location evidence="1">Nucleoplasm</location>
    </subcellularLocation>
</comment>
<evidence type="ECO:0000256" key="7">
    <source>
        <dbReference type="ARBA" id="ARBA00023054"/>
    </source>
</evidence>
<evidence type="ECO:0000256" key="8">
    <source>
        <dbReference type="ARBA" id="ARBA00023125"/>
    </source>
</evidence>